<dbReference type="Pfam" id="PF00440">
    <property type="entry name" value="TetR_N"/>
    <property type="match status" value="1"/>
</dbReference>
<protein>
    <submittedName>
        <fullName evidence="6">HTH-type transcriptional regulator YerO</fullName>
    </submittedName>
</protein>
<dbReference type="PANTHER" id="PTHR43479:SF22">
    <property type="entry name" value="TRANSCRIPTIONAL REGULATOR, TETR FAMILY"/>
    <property type="match status" value="1"/>
</dbReference>
<dbReference type="EMBL" id="BOQT01000009">
    <property type="protein sequence ID" value="GIN21439.1"/>
    <property type="molecule type" value="Genomic_DNA"/>
</dbReference>
<keyword evidence="4" id="KW-0175">Coiled coil</keyword>
<dbReference type="InterPro" id="IPR050624">
    <property type="entry name" value="HTH-type_Tx_Regulator"/>
</dbReference>
<evidence type="ECO:0000313" key="7">
    <source>
        <dbReference type="Proteomes" id="UP000680279"/>
    </source>
</evidence>
<evidence type="ECO:0000256" key="2">
    <source>
        <dbReference type="ARBA" id="ARBA00023125"/>
    </source>
</evidence>
<feature type="DNA-binding region" description="H-T-H motif" evidence="3">
    <location>
        <begin position="23"/>
        <end position="42"/>
    </location>
</feature>
<gene>
    <name evidence="6" type="primary">yerO</name>
    <name evidence="6" type="ORF">J1TS3_25730</name>
</gene>
<accession>A0ABQ4K6R2</accession>
<dbReference type="Gene3D" id="1.10.357.10">
    <property type="entry name" value="Tetracycline Repressor, domain 2"/>
    <property type="match status" value="1"/>
</dbReference>
<feature type="coiled-coil region" evidence="4">
    <location>
        <begin position="204"/>
        <end position="231"/>
    </location>
</feature>
<evidence type="ECO:0000313" key="6">
    <source>
        <dbReference type="EMBL" id="GIN21439.1"/>
    </source>
</evidence>
<evidence type="ECO:0000256" key="1">
    <source>
        <dbReference type="ARBA" id="ARBA00022491"/>
    </source>
</evidence>
<dbReference type="PANTHER" id="PTHR43479">
    <property type="entry name" value="ACREF/ENVCD OPERON REPRESSOR-RELATED"/>
    <property type="match status" value="1"/>
</dbReference>
<dbReference type="SUPFAM" id="SSF46689">
    <property type="entry name" value="Homeodomain-like"/>
    <property type="match status" value="1"/>
</dbReference>
<dbReference type="PROSITE" id="PS50977">
    <property type="entry name" value="HTH_TETR_2"/>
    <property type="match status" value="1"/>
</dbReference>
<sequence>MKKQLIMEKALELFAKQGFEATSIQQITEHCGISKGAFYLSFKSKEELILALIDRFAKLTLSGTDYLVKNTEKETLIFEFYQTMFDLFQKHTDFAKVLLKEQMQPFNEKFMEKMYSYEKSFEQIILTMVERVYGEEVKESKYDLIYCIKGLLNTYTNYLLFCNAPVDLKLLAQSLVEKTNILAKYTTIPFLSREITRTFPANEKTSKEQILSVIEEKIEEMEELIEKESLVLLKQHLLEPTFSPAIVKGLLENIRNHPHCEWISYLLRKYYGF</sequence>
<evidence type="ECO:0000259" key="5">
    <source>
        <dbReference type="PROSITE" id="PS50977"/>
    </source>
</evidence>
<feature type="domain" description="HTH tetR-type" evidence="5">
    <location>
        <begin position="1"/>
        <end position="60"/>
    </location>
</feature>
<dbReference type="Proteomes" id="UP000680279">
    <property type="component" value="Unassembled WGS sequence"/>
</dbReference>
<dbReference type="InterPro" id="IPR001647">
    <property type="entry name" value="HTH_TetR"/>
</dbReference>
<dbReference type="RefSeq" id="WP_018707777.1">
    <property type="nucleotide sequence ID" value="NZ_BOQT01000009.1"/>
</dbReference>
<evidence type="ECO:0000256" key="4">
    <source>
        <dbReference type="SAM" id="Coils"/>
    </source>
</evidence>
<dbReference type="PRINTS" id="PR00455">
    <property type="entry name" value="HTHTETR"/>
</dbReference>
<proteinExistence type="predicted"/>
<name>A0ABQ4K6R2_9BACI</name>
<reference evidence="6 7" key="1">
    <citation type="submission" date="2021-03" db="EMBL/GenBank/DDBJ databases">
        <title>Antimicrobial resistance genes in bacteria isolated from Japanese honey, and their potential for conferring macrolide and lincosamide resistance in the American foulbrood pathogen Paenibacillus larvae.</title>
        <authorList>
            <person name="Okamoto M."/>
            <person name="Kumagai M."/>
            <person name="Kanamori H."/>
            <person name="Takamatsu D."/>
        </authorList>
    </citation>
    <scope>NUCLEOTIDE SEQUENCE [LARGE SCALE GENOMIC DNA]</scope>
    <source>
        <strain evidence="6 7">J1TS3</strain>
    </source>
</reference>
<evidence type="ECO:0000256" key="3">
    <source>
        <dbReference type="PROSITE-ProRule" id="PRU00335"/>
    </source>
</evidence>
<dbReference type="InterPro" id="IPR009057">
    <property type="entry name" value="Homeodomain-like_sf"/>
</dbReference>
<comment type="caution">
    <text evidence="6">The sequence shown here is derived from an EMBL/GenBank/DDBJ whole genome shotgun (WGS) entry which is preliminary data.</text>
</comment>
<organism evidence="6 7">
    <name type="scientific">Siminovitchia fordii</name>
    <dbReference type="NCBI Taxonomy" id="254759"/>
    <lineage>
        <taxon>Bacteria</taxon>
        <taxon>Bacillati</taxon>
        <taxon>Bacillota</taxon>
        <taxon>Bacilli</taxon>
        <taxon>Bacillales</taxon>
        <taxon>Bacillaceae</taxon>
        <taxon>Siminovitchia</taxon>
    </lineage>
</organism>
<keyword evidence="2 3" id="KW-0238">DNA-binding</keyword>
<keyword evidence="1" id="KW-0678">Repressor</keyword>
<keyword evidence="7" id="KW-1185">Reference proteome</keyword>